<dbReference type="KEGG" id="paca:ID47_04290"/>
<keyword evidence="4" id="KW-0902">Two-component regulatory system</keyword>
<evidence type="ECO:0000256" key="3">
    <source>
        <dbReference type="ARBA" id="ARBA00022840"/>
    </source>
</evidence>
<keyword evidence="13" id="KW-1185">Reference proteome</keyword>
<dbReference type="Gene3D" id="1.10.10.60">
    <property type="entry name" value="Homeodomain-like"/>
    <property type="match status" value="1"/>
</dbReference>
<keyword evidence="5" id="KW-0805">Transcription regulation</keyword>
<protein>
    <submittedName>
        <fullName evidence="12">ATPase AAA</fullName>
    </submittedName>
</protein>
<evidence type="ECO:0000259" key="10">
    <source>
        <dbReference type="PROSITE" id="PS50045"/>
    </source>
</evidence>
<dbReference type="SMART" id="SM00448">
    <property type="entry name" value="REC"/>
    <property type="match status" value="1"/>
</dbReference>
<dbReference type="SUPFAM" id="SSF52172">
    <property type="entry name" value="CheY-like"/>
    <property type="match status" value="1"/>
</dbReference>
<dbReference type="InterPro" id="IPR011006">
    <property type="entry name" value="CheY-like_superfamily"/>
</dbReference>
<name>A0A077AZF6_9PROT</name>
<dbReference type="GO" id="GO:0006355">
    <property type="term" value="P:regulation of DNA-templated transcription"/>
    <property type="evidence" value="ECO:0007669"/>
    <property type="project" value="InterPro"/>
</dbReference>
<evidence type="ECO:0000256" key="5">
    <source>
        <dbReference type="ARBA" id="ARBA00023015"/>
    </source>
</evidence>
<reference evidence="12 13" key="1">
    <citation type="submission" date="2014-07" db="EMBL/GenBank/DDBJ databases">
        <title>Comparative genomic insights into amoeba endosymbionts belonging to the families of Holosporaceae and Candidatus Midichloriaceae within Rickettsiales.</title>
        <authorList>
            <person name="Wang Z."/>
            <person name="Wu M."/>
        </authorList>
    </citation>
    <scope>NUCLEOTIDE SEQUENCE [LARGE SCALE GENOMIC DNA]</scope>
    <source>
        <strain evidence="12">PRA3</strain>
    </source>
</reference>
<evidence type="ECO:0000256" key="4">
    <source>
        <dbReference type="ARBA" id="ARBA00023012"/>
    </source>
</evidence>
<dbReference type="Pfam" id="PF02954">
    <property type="entry name" value="HTH_8"/>
    <property type="match status" value="1"/>
</dbReference>
<dbReference type="PRINTS" id="PR01590">
    <property type="entry name" value="HTHFIS"/>
</dbReference>
<evidence type="ECO:0000313" key="12">
    <source>
        <dbReference type="EMBL" id="AIK96130.1"/>
    </source>
</evidence>
<dbReference type="OrthoDB" id="9802388at2"/>
<organism evidence="12 13">
    <name type="scientific">Candidatus Odyssella acanthamoebae</name>
    <dbReference type="NCBI Taxonomy" id="91604"/>
    <lineage>
        <taxon>Bacteria</taxon>
        <taxon>Pseudomonadati</taxon>
        <taxon>Pseudomonadota</taxon>
        <taxon>Alphaproteobacteria</taxon>
        <taxon>Holosporales</taxon>
        <taxon>Candidatus Paracaedibacteraceae</taxon>
        <taxon>Candidatus Odyssella</taxon>
    </lineage>
</organism>
<keyword evidence="3" id="KW-0067">ATP-binding</keyword>
<gene>
    <name evidence="12" type="ORF">ID47_04290</name>
</gene>
<evidence type="ECO:0000256" key="6">
    <source>
        <dbReference type="ARBA" id="ARBA00023159"/>
    </source>
</evidence>
<dbReference type="PROSITE" id="PS50110">
    <property type="entry name" value="RESPONSE_REGULATORY"/>
    <property type="match status" value="1"/>
</dbReference>
<dbReference type="FunFam" id="3.40.50.2300:FF:000018">
    <property type="entry name" value="DNA-binding transcriptional regulator NtrC"/>
    <property type="match status" value="1"/>
</dbReference>
<dbReference type="InterPro" id="IPR009057">
    <property type="entry name" value="Homeodomain-like_sf"/>
</dbReference>
<dbReference type="GO" id="GO:0043565">
    <property type="term" value="F:sequence-specific DNA binding"/>
    <property type="evidence" value="ECO:0007669"/>
    <property type="project" value="InterPro"/>
</dbReference>
<dbReference type="InterPro" id="IPR002197">
    <property type="entry name" value="HTH_Fis"/>
</dbReference>
<feature type="domain" description="Sigma-54 factor interaction" evidence="10">
    <location>
        <begin position="141"/>
        <end position="370"/>
    </location>
</feature>
<dbReference type="STRING" id="91604.ID47_04290"/>
<evidence type="ECO:0000313" key="13">
    <source>
        <dbReference type="Proteomes" id="UP000028926"/>
    </source>
</evidence>
<evidence type="ECO:0000256" key="2">
    <source>
        <dbReference type="ARBA" id="ARBA00022741"/>
    </source>
</evidence>
<keyword evidence="7" id="KW-0804">Transcription</keyword>
<evidence type="ECO:0000256" key="1">
    <source>
        <dbReference type="ARBA" id="ARBA00022553"/>
    </source>
</evidence>
<evidence type="ECO:0000256" key="8">
    <source>
        <dbReference type="PROSITE-ProRule" id="PRU00169"/>
    </source>
</evidence>
<dbReference type="RefSeq" id="WP_038464166.1">
    <property type="nucleotide sequence ID" value="NZ_CP008941.1"/>
</dbReference>
<dbReference type="FunFam" id="1.10.10.60:FF:000165">
    <property type="entry name" value="Two-component system nitrogen regulation response regulator NtrX"/>
    <property type="match status" value="1"/>
</dbReference>
<keyword evidence="6" id="KW-0010">Activator</keyword>
<evidence type="ECO:0000259" key="11">
    <source>
        <dbReference type="PROSITE" id="PS50110"/>
    </source>
</evidence>
<proteinExistence type="predicted"/>
<dbReference type="FunFam" id="3.40.50.300:FF:000006">
    <property type="entry name" value="DNA-binding transcriptional regulator NtrC"/>
    <property type="match status" value="1"/>
</dbReference>
<dbReference type="PROSITE" id="PS50045">
    <property type="entry name" value="SIGMA54_INTERACT_4"/>
    <property type="match status" value="1"/>
</dbReference>
<dbReference type="SUPFAM" id="SSF46689">
    <property type="entry name" value="Homeodomain-like"/>
    <property type="match status" value="1"/>
</dbReference>
<dbReference type="GO" id="GO:0000160">
    <property type="term" value="P:phosphorelay signal transduction system"/>
    <property type="evidence" value="ECO:0007669"/>
    <property type="project" value="UniProtKB-KW"/>
</dbReference>
<sequence>MTQDILIVDDEADIRDLVAGILSDEGYGTRLAKDGTEALAAIKFRQPNLVLLDVWLGDGERDGIRILEMIKRDHPHVPVIMMSGHGTIETAVSAIKRGAYDFIEKPFESDRMLLVINRALEAAKLRRENEELKVKAGSTELVGASTVISHIRHTIEKVAVSNSRIFIGGASGSGKEVVARLIHQNSKRSNLPFTYVNCSTIHPDQIEAELFGTEIMGMDESLPRKIGLIERAHGGTLYLNEVMDLPLPVQAKLIRVLQEGGFCRLGDNQKIEVDVRIISATSKYVAEEIREGRFRQDLYDRLSVIPIEVPPLTERLTDIPDLVQHFMRQGSQSHGRALRTLAPEALIMMQSYSWPGNVRQLKNVVEWILLMASGDHRDPVTCSMLPPEIRSDVKMPSVGNPAIVVMPLREAREAFEREYLLAQVNRFGGNISKTARFIGMERSALHRKLRALGVHEGRGEPEEEDGLEKDVHIA</sequence>
<dbReference type="GO" id="GO:0005524">
    <property type="term" value="F:ATP binding"/>
    <property type="evidence" value="ECO:0007669"/>
    <property type="project" value="UniProtKB-KW"/>
</dbReference>
<dbReference type="CDD" id="cd00009">
    <property type="entry name" value="AAA"/>
    <property type="match status" value="1"/>
</dbReference>
<accession>A0A077AZF6</accession>
<dbReference type="Gene3D" id="3.40.50.2300">
    <property type="match status" value="1"/>
</dbReference>
<dbReference type="eggNOG" id="COG2204">
    <property type="taxonomic scope" value="Bacteria"/>
</dbReference>
<dbReference type="InterPro" id="IPR001789">
    <property type="entry name" value="Sig_transdc_resp-reg_receiver"/>
</dbReference>
<dbReference type="HOGENOM" id="CLU_000445_0_6_5"/>
<dbReference type="SUPFAM" id="SSF52540">
    <property type="entry name" value="P-loop containing nucleoside triphosphate hydrolases"/>
    <property type="match status" value="1"/>
</dbReference>
<feature type="region of interest" description="Disordered" evidence="9">
    <location>
        <begin position="455"/>
        <end position="474"/>
    </location>
</feature>
<dbReference type="Proteomes" id="UP000028926">
    <property type="component" value="Chromosome"/>
</dbReference>
<dbReference type="Gene3D" id="1.10.8.60">
    <property type="match status" value="1"/>
</dbReference>
<dbReference type="InterPro" id="IPR058031">
    <property type="entry name" value="AAA_lid_NorR"/>
</dbReference>
<dbReference type="PANTHER" id="PTHR32071:SF17">
    <property type="entry name" value="TRANSCRIPTIONAL REGULATOR (NTRC FAMILY)"/>
    <property type="match status" value="1"/>
</dbReference>
<dbReference type="PROSITE" id="PS00688">
    <property type="entry name" value="SIGMA54_INTERACT_3"/>
    <property type="match status" value="1"/>
</dbReference>
<dbReference type="AlphaFoldDB" id="A0A077AZF6"/>
<dbReference type="Pfam" id="PF00158">
    <property type="entry name" value="Sigma54_activat"/>
    <property type="match status" value="1"/>
</dbReference>
<dbReference type="InterPro" id="IPR027417">
    <property type="entry name" value="P-loop_NTPase"/>
</dbReference>
<feature type="modified residue" description="4-aspartylphosphate" evidence="8">
    <location>
        <position position="53"/>
    </location>
</feature>
<keyword evidence="1 8" id="KW-0597">Phosphoprotein</keyword>
<dbReference type="InterPro" id="IPR003593">
    <property type="entry name" value="AAA+_ATPase"/>
</dbReference>
<dbReference type="PANTHER" id="PTHR32071">
    <property type="entry name" value="TRANSCRIPTIONAL REGULATORY PROTEIN"/>
    <property type="match status" value="1"/>
</dbReference>
<dbReference type="EMBL" id="CP008941">
    <property type="protein sequence ID" value="AIK96130.1"/>
    <property type="molecule type" value="Genomic_DNA"/>
</dbReference>
<dbReference type="InterPro" id="IPR025944">
    <property type="entry name" value="Sigma_54_int_dom_CS"/>
</dbReference>
<dbReference type="Pfam" id="PF00072">
    <property type="entry name" value="Response_reg"/>
    <property type="match status" value="1"/>
</dbReference>
<keyword evidence="2" id="KW-0547">Nucleotide-binding</keyword>
<dbReference type="CDD" id="cd17550">
    <property type="entry name" value="REC_NtrX-like"/>
    <property type="match status" value="1"/>
</dbReference>
<dbReference type="Pfam" id="PF25601">
    <property type="entry name" value="AAA_lid_14"/>
    <property type="match status" value="1"/>
</dbReference>
<dbReference type="Gene3D" id="3.40.50.300">
    <property type="entry name" value="P-loop containing nucleotide triphosphate hydrolases"/>
    <property type="match status" value="1"/>
</dbReference>
<dbReference type="InterPro" id="IPR002078">
    <property type="entry name" value="Sigma_54_int"/>
</dbReference>
<dbReference type="SMART" id="SM00382">
    <property type="entry name" value="AAA"/>
    <property type="match status" value="1"/>
</dbReference>
<feature type="domain" description="Response regulatory" evidence="11">
    <location>
        <begin position="4"/>
        <end position="120"/>
    </location>
</feature>
<evidence type="ECO:0000256" key="7">
    <source>
        <dbReference type="ARBA" id="ARBA00023163"/>
    </source>
</evidence>
<evidence type="ECO:0000256" key="9">
    <source>
        <dbReference type="SAM" id="MobiDB-lite"/>
    </source>
</evidence>